<dbReference type="VEuPathDB" id="VectorBase:BGLB008762"/>
<organism evidence="6 7">
    <name type="scientific">Biomphalaria glabrata</name>
    <name type="common">Bloodfluke planorb</name>
    <name type="synonym">Freshwater snail</name>
    <dbReference type="NCBI Taxonomy" id="6526"/>
    <lineage>
        <taxon>Eukaryota</taxon>
        <taxon>Metazoa</taxon>
        <taxon>Spiralia</taxon>
        <taxon>Lophotrochozoa</taxon>
        <taxon>Mollusca</taxon>
        <taxon>Gastropoda</taxon>
        <taxon>Heterobranchia</taxon>
        <taxon>Euthyneura</taxon>
        <taxon>Panpulmonata</taxon>
        <taxon>Hygrophila</taxon>
        <taxon>Lymnaeoidea</taxon>
        <taxon>Planorbidae</taxon>
        <taxon>Biomphalaria</taxon>
    </lineage>
</organism>
<dbReference type="GO" id="GO:0004530">
    <property type="term" value="F:deoxyribonuclease I activity"/>
    <property type="evidence" value="ECO:0007669"/>
    <property type="project" value="TreeGrafter"/>
</dbReference>
<evidence type="ECO:0000256" key="1">
    <source>
        <dbReference type="ARBA" id="ARBA00007359"/>
    </source>
</evidence>
<dbReference type="VEuPathDB" id="VectorBase:BGLAX_039046"/>
<feature type="domain" description="Endonuclease/exonuclease/phosphatase" evidence="5">
    <location>
        <begin position="340"/>
        <end position="582"/>
    </location>
</feature>
<evidence type="ECO:0000259" key="5">
    <source>
        <dbReference type="Pfam" id="PF03372"/>
    </source>
</evidence>
<dbReference type="Gene3D" id="3.60.10.10">
    <property type="entry name" value="Endonuclease/exonuclease/phosphatase"/>
    <property type="match status" value="2"/>
</dbReference>
<dbReference type="InterPro" id="IPR036691">
    <property type="entry name" value="Endo/exonu/phosph_ase_sf"/>
</dbReference>
<dbReference type="SMART" id="SM00476">
    <property type="entry name" value="DNaseIc"/>
    <property type="match status" value="2"/>
</dbReference>
<evidence type="ECO:0000256" key="2">
    <source>
        <dbReference type="ARBA" id="ARBA00022722"/>
    </source>
</evidence>
<evidence type="ECO:0000313" key="6">
    <source>
        <dbReference type="EnsemblMetazoa" id="BGLB008762-PB"/>
    </source>
</evidence>
<dbReference type="PROSITE" id="PS51257">
    <property type="entry name" value="PROKAR_LIPOPROTEIN"/>
    <property type="match status" value="1"/>
</dbReference>
<dbReference type="PANTHER" id="PTHR11371:SF31">
    <property type="entry name" value="EXTRACELLULAR NUCLEASE"/>
    <property type="match status" value="1"/>
</dbReference>
<accession>A0A2C9JVP5</accession>
<keyword evidence="2" id="KW-0540">Nuclease</keyword>
<dbReference type="InterPro" id="IPR016202">
    <property type="entry name" value="DNase_I"/>
</dbReference>
<dbReference type="AlphaFoldDB" id="A0A2C9JVP5"/>
<keyword evidence="3" id="KW-0378">Hydrolase</keyword>
<feature type="domain" description="Endonuclease/exonuclease/phosphatase" evidence="5">
    <location>
        <begin position="36"/>
        <end position="205"/>
    </location>
</feature>
<dbReference type="GO" id="GO:0006308">
    <property type="term" value="P:DNA catabolic process"/>
    <property type="evidence" value="ECO:0007669"/>
    <property type="project" value="InterPro"/>
</dbReference>
<dbReference type="EnsemblMetazoa" id="BGLB008762-RB">
    <property type="protein sequence ID" value="BGLB008762-PB"/>
    <property type="gene ID" value="BGLB008762"/>
</dbReference>
<evidence type="ECO:0000313" key="7">
    <source>
        <dbReference type="Proteomes" id="UP000076420"/>
    </source>
</evidence>
<gene>
    <name evidence="6" type="primary">106069984</name>
</gene>
<dbReference type="Pfam" id="PF03372">
    <property type="entry name" value="Exo_endo_phos"/>
    <property type="match status" value="2"/>
</dbReference>
<dbReference type="RefSeq" id="XP_013085227.2">
    <property type="nucleotide sequence ID" value="XM_013229773.2"/>
</dbReference>
<dbReference type="OrthoDB" id="10061407at2759"/>
<dbReference type="Proteomes" id="UP000076420">
    <property type="component" value="Unassembled WGS sequence"/>
</dbReference>
<proteinExistence type="inferred from homology"/>
<name>A0A2C9JVP5_BIOGL</name>
<evidence type="ECO:0000256" key="3">
    <source>
        <dbReference type="ARBA" id="ARBA00022801"/>
    </source>
</evidence>
<reference evidence="6" key="1">
    <citation type="submission" date="2020-05" db="UniProtKB">
        <authorList>
            <consortium name="EnsemblMetazoa"/>
        </authorList>
    </citation>
    <scope>IDENTIFICATION</scope>
    <source>
        <strain evidence="6">BB02</strain>
    </source>
</reference>
<sequence length="590" mass="65455">MPSRSACFFLFLSAIFGSWVIACGQKSNQPIKVAAFNIKGFGRAKMTNGVTAGFIQDIVGRYDIILIQEVRDTTGFALNKLWAGLNRTDSWGLTVSGLVGRTNYKEQYAFFYRTKKIKVTGSFQYDDKLNDLFEREPFAIEIEYNSAKRSSKSRVVLLALHTKPQDTIQELKSLPQAMRAVYGGFKRAKGIIALGDLNADCSYLSNAMKKQMEIFQSDGDFVSIIPDTEDTTVAAGTNCAYDRAIILGQDVKVSDAGPYRFDSELGLDVETAQTISDHYPIAFNLQGFIDKTVITVTRGTYKITDTEMSLQRSFSLLLLFAVCSMSEVAGLAPPLKVSAFNIQTFGKTKMSNDTIANYIINITSRYDIVVIQEVRDSTFFALNKLWAGLNLTGPWGLTLSEPLGRTSYKEQYAFFYRTPKVTIRGTFQYNDSALDVFEREPFAVEVEYYSVAKLANNRIALQALHTKPTDTVQELQALPNAMRAANASFPNAKGIIAMGDMNADCSYLSSSNRKQLEIFQNGTGFTSVIPDTFDTTSTAGTDCAYDRAIILGQGVVVSGAATYRFNDQLRLDVDTTLAISDHYPIEFNLY</sequence>
<dbReference type="KEGG" id="bgt:106069984"/>
<dbReference type="PRINTS" id="PR00130">
    <property type="entry name" value="DNASEI"/>
</dbReference>
<dbReference type="VEuPathDB" id="VectorBase:BGLAX_031429"/>
<dbReference type="InterPro" id="IPR005135">
    <property type="entry name" value="Endo/exonuclease/phosphatase"/>
</dbReference>
<dbReference type="GO" id="GO:0005634">
    <property type="term" value="C:nucleus"/>
    <property type="evidence" value="ECO:0007669"/>
    <property type="project" value="TreeGrafter"/>
</dbReference>
<dbReference type="PANTHER" id="PTHR11371">
    <property type="entry name" value="DEOXYRIBONUCLEASE"/>
    <property type="match status" value="1"/>
</dbReference>
<protein>
    <recommendedName>
        <fullName evidence="5">Endonuclease/exonuclease/phosphatase domain-containing protein</fullName>
    </recommendedName>
</protein>
<evidence type="ECO:0000256" key="4">
    <source>
        <dbReference type="SAM" id="SignalP"/>
    </source>
</evidence>
<keyword evidence="4" id="KW-0732">Signal</keyword>
<dbReference type="STRING" id="6526.A0A2C9JVP5"/>
<feature type="chain" id="PRO_5012971362" description="Endonuclease/exonuclease/phosphatase domain-containing protein" evidence="4">
    <location>
        <begin position="25"/>
        <end position="590"/>
    </location>
</feature>
<dbReference type="SUPFAM" id="SSF56219">
    <property type="entry name" value="DNase I-like"/>
    <property type="match status" value="2"/>
</dbReference>
<feature type="signal peptide" evidence="4">
    <location>
        <begin position="1"/>
        <end position="24"/>
    </location>
</feature>
<comment type="similarity">
    <text evidence="1">Belongs to the DNase I family.</text>
</comment>
<dbReference type="GO" id="GO:0003677">
    <property type="term" value="F:DNA binding"/>
    <property type="evidence" value="ECO:0007669"/>
    <property type="project" value="TreeGrafter"/>
</dbReference>